<sequence>MSSNIDLAICHPESAFKRFPHDESRTILEADRKNNSQEV</sequence>
<dbReference type="Proteomes" id="UP000196435">
    <property type="component" value="Unassembled WGS sequence"/>
</dbReference>
<dbReference type="AlphaFoldDB" id="A0A1N6MXZ8"/>
<evidence type="ECO:0000313" key="1">
    <source>
        <dbReference type="EMBL" id="PHM38862.1"/>
    </source>
</evidence>
<proteinExistence type="predicted"/>
<gene>
    <name evidence="1" type="ORF">Xinn_00148</name>
    <name evidence="2" type="ORF">XIS1_460007</name>
</gene>
<dbReference type="Proteomes" id="UP000224871">
    <property type="component" value="Unassembled WGS sequence"/>
</dbReference>
<organism evidence="2 3">
    <name type="scientific">Xenorhabdus innexi</name>
    <dbReference type="NCBI Taxonomy" id="290109"/>
    <lineage>
        <taxon>Bacteria</taxon>
        <taxon>Pseudomonadati</taxon>
        <taxon>Pseudomonadota</taxon>
        <taxon>Gammaproteobacteria</taxon>
        <taxon>Enterobacterales</taxon>
        <taxon>Morganellaceae</taxon>
        <taxon>Xenorhabdus</taxon>
    </lineage>
</organism>
<evidence type="ECO:0000313" key="4">
    <source>
        <dbReference type="Proteomes" id="UP000224871"/>
    </source>
</evidence>
<keyword evidence="4" id="KW-1185">Reference proteome</keyword>
<evidence type="ECO:0000313" key="2">
    <source>
        <dbReference type="EMBL" id="SIP73692.1"/>
    </source>
</evidence>
<accession>A0A1N6MXZ8</accession>
<dbReference type="EMBL" id="NIBU01000001">
    <property type="protein sequence ID" value="PHM38862.1"/>
    <property type="molecule type" value="Genomic_DNA"/>
</dbReference>
<reference evidence="3" key="2">
    <citation type="submission" date="2016-12" db="EMBL/GenBank/DDBJ databases">
        <authorList>
            <person name="Gaudriault S."/>
        </authorList>
    </citation>
    <scope>NUCLEOTIDE SEQUENCE [LARGE SCALE GENOMIC DNA]</scope>
    <source>
        <strain evidence="3">HGB1681 (deposited as PTA-6826 in the American Type Culture Collection)</strain>
    </source>
</reference>
<dbReference type="EMBL" id="FTLG01000188">
    <property type="protein sequence ID" value="SIP73692.1"/>
    <property type="molecule type" value="Genomic_DNA"/>
</dbReference>
<name>A0A1N6MXZ8_9GAMM</name>
<protein>
    <submittedName>
        <fullName evidence="2">Uncharacterized protein</fullName>
    </submittedName>
</protein>
<reference evidence="2" key="1">
    <citation type="submission" date="2016-12" db="EMBL/GenBank/DDBJ databases">
        <authorList>
            <person name="Song W.-J."/>
            <person name="Kurnit D.M."/>
        </authorList>
    </citation>
    <scope>NUCLEOTIDE SEQUENCE [LARGE SCALE GENOMIC DNA]</scope>
    <source>
        <strain evidence="2">HGB1681</strain>
    </source>
</reference>
<reference evidence="1 4" key="3">
    <citation type="journal article" date="2017" name="Nat. Microbiol.">
        <title>Natural product diversity associated with the nematode symbionts Photorhabdus and Xenorhabdus.</title>
        <authorList>
            <person name="Tobias N.J."/>
            <person name="Wolff H."/>
            <person name="Djahanschiri B."/>
            <person name="Grundmann F."/>
            <person name="Kronenwerth M."/>
            <person name="Shi Y.M."/>
            <person name="Simonyi S."/>
            <person name="Grun P."/>
            <person name="Shapiro-Ilan D."/>
            <person name="Pidot S.J."/>
            <person name="Stinear T.P."/>
            <person name="Ebersberger I."/>
            <person name="Bode H.B."/>
        </authorList>
    </citation>
    <scope>NUCLEOTIDE SEQUENCE [LARGE SCALE GENOMIC DNA]</scope>
    <source>
        <strain evidence="1 4">DSM 16336</strain>
    </source>
</reference>
<evidence type="ECO:0000313" key="3">
    <source>
        <dbReference type="Proteomes" id="UP000196435"/>
    </source>
</evidence>